<evidence type="ECO:0000256" key="6">
    <source>
        <dbReference type="ARBA" id="ARBA00022723"/>
    </source>
</evidence>
<evidence type="ECO:0000256" key="9">
    <source>
        <dbReference type="ARBA" id="ARBA00022833"/>
    </source>
</evidence>
<dbReference type="InterPro" id="IPR018957">
    <property type="entry name" value="Znf_C3HC4_RING-type"/>
</dbReference>
<keyword evidence="12 14" id="KW-0539">Nucleus</keyword>
<dbReference type="GO" id="GO:0005634">
    <property type="term" value="C:nucleus"/>
    <property type="evidence" value="ECO:0007669"/>
    <property type="project" value="UniProtKB-SubCell"/>
</dbReference>
<evidence type="ECO:0000256" key="7">
    <source>
        <dbReference type="ARBA" id="ARBA00022771"/>
    </source>
</evidence>
<name>A0A9W5TCX2_BABOV</name>
<evidence type="ECO:0000256" key="11">
    <source>
        <dbReference type="ARBA" id="ARBA00023054"/>
    </source>
</evidence>
<dbReference type="InterPro" id="IPR017907">
    <property type="entry name" value="Znf_RING_CS"/>
</dbReference>
<dbReference type="SUPFAM" id="SSF57850">
    <property type="entry name" value="RING/U-box"/>
    <property type="match status" value="1"/>
</dbReference>
<feature type="coiled-coil region" evidence="15">
    <location>
        <begin position="326"/>
        <end position="353"/>
    </location>
</feature>
<dbReference type="GO" id="GO:0033503">
    <property type="term" value="C:HULC complex"/>
    <property type="evidence" value="ECO:0007669"/>
    <property type="project" value="TreeGrafter"/>
</dbReference>
<keyword evidence="8 14" id="KW-0833">Ubl conjugation pathway</keyword>
<sequence length="681" mass="77927">MSKKRESTGSAEVLVDLPLQDEAGDAENFFKLRECLEGYRSEIRQLESRHKELLRENDCLRHLCASVGNLFDVLNHELNDTLTEPAVEATNSPSAAAEEFLDLLYKTRLPFSVSRHEDSSSDSDTYTITSDSTAPPDSCKSSTSNHCPADSYATDDPSSYLSTQLEAFNRKKNYLLQRLQQSCTTVVAQSDQREEGSAVGTQQLSVERYKRQVLELAVGRLYDSVSEFREQLRIHRTQCGSHEVEISRLLKLNADLRHSLSDAHAEISNLTASLSKDNASADSETPVSGRSIEEHINHVETVASVEDVTVDMIVGSSLYSRLYDLCQSQDSEISRLERHNASLRRRAEDIALNYDKRLFEHIQLIESTQHELIQRIEDYDHHLDTCQQELIYQRDLNEKLTTMTEQLREERDSLATELETKDRNLCERLIKMSEVIKQFSSCNATKSSLPSSEVSQDQLQNLSVELEEISAAYEERIKQNERLQQQLKELLHFRDKCASLEVEVRAMEDKVSRAMTFCDRKVATSYQFKEELLHRLDTYKKSWLSTYRRGLVYEKKRDLAASALCESQAKLRRCQRDLKESQMRLMQMAASGSHSGSLVAPSEQGDAPTGELESVMLENDVLRRRMTCTVCSEHFRDRCLTKCGHVFCEACIESSIKSRNRKCPVCKLVFDRNDVRRIYLE</sequence>
<comment type="similarity">
    <text evidence="4 14">Belongs to the BRE1 family.</text>
</comment>
<organism evidence="18 19">
    <name type="scientific">Babesia ovis</name>
    <dbReference type="NCBI Taxonomy" id="5869"/>
    <lineage>
        <taxon>Eukaryota</taxon>
        <taxon>Sar</taxon>
        <taxon>Alveolata</taxon>
        <taxon>Apicomplexa</taxon>
        <taxon>Aconoidasida</taxon>
        <taxon>Piroplasmida</taxon>
        <taxon>Babesiidae</taxon>
        <taxon>Babesia</taxon>
    </lineage>
</organism>
<keyword evidence="19" id="KW-1185">Reference proteome</keyword>
<dbReference type="Pfam" id="PF00097">
    <property type="entry name" value="zf-C3HC4"/>
    <property type="match status" value="1"/>
</dbReference>
<gene>
    <name evidence="18" type="ORF">BaOVIS_024600</name>
</gene>
<dbReference type="InterPro" id="IPR001841">
    <property type="entry name" value="Znf_RING"/>
</dbReference>
<dbReference type="Proteomes" id="UP001057455">
    <property type="component" value="Unassembled WGS sequence"/>
</dbReference>
<dbReference type="InterPro" id="IPR013083">
    <property type="entry name" value="Znf_RING/FYVE/PHD"/>
</dbReference>
<evidence type="ECO:0000256" key="16">
    <source>
        <dbReference type="SAM" id="MobiDB-lite"/>
    </source>
</evidence>
<evidence type="ECO:0000256" key="10">
    <source>
        <dbReference type="ARBA" id="ARBA00022853"/>
    </source>
</evidence>
<protein>
    <recommendedName>
        <fullName evidence="14">E3 ubiquitin protein ligase</fullName>
        <ecNumber evidence="14">2.3.2.27</ecNumber>
    </recommendedName>
</protein>
<proteinExistence type="inferred from homology"/>
<keyword evidence="7 13" id="KW-0863">Zinc-finger</keyword>
<evidence type="ECO:0000256" key="14">
    <source>
        <dbReference type="RuleBase" id="RU365038"/>
    </source>
</evidence>
<feature type="compositionally biased region" description="Low complexity" evidence="16">
    <location>
        <begin position="122"/>
        <end position="133"/>
    </location>
</feature>
<evidence type="ECO:0000313" key="18">
    <source>
        <dbReference type="EMBL" id="GFE55056.1"/>
    </source>
</evidence>
<dbReference type="PROSITE" id="PS50089">
    <property type="entry name" value="ZF_RING_2"/>
    <property type="match status" value="1"/>
</dbReference>
<keyword evidence="6 14" id="KW-0479">Metal-binding</keyword>
<evidence type="ECO:0000259" key="17">
    <source>
        <dbReference type="PROSITE" id="PS50089"/>
    </source>
</evidence>
<dbReference type="Gene3D" id="3.30.40.10">
    <property type="entry name" value="Zinc/RING finger domain, C3HC4 (zinc finger)"/>
    <property type="match status" value="1"/>
</dbReference>
<evidence type="ECO:0000256" key="12">
    <source>
        <dbReference type="ARBA" id="ARBA00023242"/>
    </source>
</evidence>
<dbReference type="SMART" id="SM00184">
    <property type="entry name" value="RING"/>
    <property type="match status" value="1"/>
</dbReference>
<dbReference type="GO" id="GO:0006325">
    <property type="term" value="P:chromatin organization"/>
    <property type="evidence" value="ECO:0007669"/>
    <property type="project" value="UniProtKB-KW"/>
</dbReference>
<dbReference type="EC" id="2.3.2.27" evidence="14"/>
<dbReference type="InterPro" id="IPR013956">
    <property type="entry name" value="E3_ubiquit_lig_Bre1"/>
</dbReference>
<dbReference type="OrthoDB" id="10266039at2759"/>
<evidence type="ECO:0000256" key="2">
    <source>
        <dbReference type="ARBA" id="ARBA00004123"/>
    </source>
</evidence>
<keyword evidence="10 14" id="KW-0156">Chromatin regulator</keyword>
<dbReference type="CDD" id="cd16499">
    <property type="entry name" value="RING-HC_Bre1-like"/>
    <property type="match status" value="1"/>
</dbReference>
<dbReference type="GO" id="GO:0061630">
    <property type="term" value="F:ubiquitin protein ligase activity"/>
    <property type="evidence" value="ECO:0007669"/>
    <property type="project" value="UniProtKB-EC"/>
</dbReference>
<dbReference type="PANTHER" id="PTHR23163">
    <property type="entry name" value="RING FINGER PROTEIN-RELATED"/>
    <property type="match status" value="1"/>
</dbReference>
<evidence type="ECO:0000256" key="3">
    <source>
        <dbReference type="ARBA" id="ARBA00004906"/>
    </source>
</evidence>
<reference evidence="18" key="1">
    <citation type="submission" date="2019-12" db="EMBL/GenBank/DDBJ databases">
        <title>Genome sequence of Babesia ovis.</title>
        <authorList>
            <person name="Yamagishi J."/>
            <person name="Sevinc F."/>
            <person name="Xuan X."/>
        </authorList>
    </citation>
    <scope>NUCLEOTIDE SEQUENCE</scope>
    <source>
        <strain evidence="18">Selcuk</strain>
    </source>
</reference>
<dbReference type="PANTHER" id="PTHR23163:SF0">
    <property type="entry name" value="E3 UBIQUITIN-PROTEIN LIGASE BRE1"/>
    <property type="match status" value="1"/>
</dbReference>
<dbReference type="GO" id="GO:0008270">
    <property type="term" value="F:zinc ion binding"/>
    <property type="evidence" value="ECO:0007669"/>
    <property type="project" value="UniProtKB-KW"/>
</dbReference>
<dbReference type="GO" id="GO:0016567">
    <property type="term" value="P:protein ubiquitination"/>
    <property type="evidence" value="ECO:0007669"/>
    <property type="project" value="UniProtKB-UniRule"/>
</dbReference>
<feature type="coiled-coil region" evidence="15">
    <location>
        <begin position="459"/>
        <end position="490"/>
    </location>
</feature>
<evidence type="ECO:0000256" key="4">
    <source>
        <dbReference type="ARBA" id="ARBA00005555"/>
    </source>
</evidence>
<comment type="catalytic activity">
    <reaction evidence="1 14">
        <text>S-ubiquitinyl-[E2 ubiquitin-conjugating enzyme]-L-cysteine + [acceptor protein]-L-lysine = [E2 ubiquitin-conjugating enzyme]-L-cysteine + N(6)-ubiquitinyl-[acceptor protein]-L-lysine.</text>
        <dbReference type="EC" id="2.3.2.27"/>
    </reaction>
</comment>
<dbReference type="PROSITE" id="PS00518">
    <property type="entry name" value="ZF_RING_1"/>
    <property type="match status" value="1"/>
</dbReference>
<feature type="domain" description="RING-type" evidence="17">
    <location>
        <begin position="628"/>
        <end position="667"/>
    </location>
</feature>
<feature type="coiled-coil region" evidence="15">
    <location>
        <begin position="36"/>
        <end position="63"/>
    </location>
</feature>
<keyword evidence="9 14" id="KW-0862">Zinc</keyword>
<keyword evidence="5 14" id="KW-0808">Transferase</keyword>
<accession>A0A9W5TCX2</accession>
<evidence type="ECO:0000256" key="5">
    <source>
        <dbReference type="ARBA" id="ARBA00022679"/>
    </source>
</evidence>
<feature type="coiled-coil region" evidence="15">
    <location>
        <begin position="393"/>
        <end position="424"/>
    </location>
</feature>
<evidence type="ECO:0000256" key="8">
    <source>
        <dbReference type="ARBA" id="ARBA00022786"/>
    </source>
</evidence>
<comment type="pathway">
    <text evidence="3 14">Protein modification; protein ubiquitination.</text>
</comment>
<evidence type="ECO:0000256" key="1">
    <source>
        <dbReference type="ARBA" id="ARBA00000900"/>
    </source>
</evidence>
<evidence type="ECO:0000256" key="15">
    <source>
        <dbReference type="SAM" id="Coils"/>
    </source>
</evidence>
<dbReference type="AlphaFoldDB" id="A0A9W5TCX2"/>
<comment type="caution">
    <text evidence="18">The sequence shown here is derived from an EMBL/GenBank/DDBJ whole genome shotgun (WGS) entry which is preliminary data.</text>
</comment>
<keyword evidence="11 14" id="KW-0175">Coiled coil</keyword>
<feature type="region of interest" description="Disordered" evidence="16">
    <location>
        <begin position="114"/>
        <end position="157"/>
    </location>
</feature>
<dbReference type="EMBL" id="BLIY01000017">
    <property type="protein sequence ID" value="GFE55056.1"/>
    <property type="molecule type" value="Genomic_DNA"/>
</dbReference>
<evidence type="ECO:0000256" key="13">
    <source>
        <dbReference type="PROSITE-ProRule" id="PRU00175"/>
    </source>
</evidence>
<evidence type="ECO:0000313" key="19">
    <source>
        <dbReference type="Proteomes" id="UP001057455"/>
    </source>
</evidence>
<comment type="subcellular location">
    <subcellularLocation>
        <location evidence="2 14">Nucleus</location>
    </subcellularLocation>
</comment>